<organism evidence="1 2">
    <name type="scientific">Panagrolaimus sp. PS1159</name>
    <dbReference type="NCBI Taxonomy" id="55785"/>
    <lineage>
        <taxon>Eukaryota</taxon>
        <taxon>Metazoa</taxon>
        <taxon>Ecdysozoa</taxon>
        <taxon>Nematoda</taxon>
        <taxon>Chromadorea</taxon>
        <taxon>Rhabditida</taxon>
        <taxon>Tylenchina</taxon>
        <taxon>Panagrolaimomorpha</taxon>
        <taxon>Panagrolaimoidea</taxon>
        <taxon>Panagrolaimidae</taxon>
        <taxon>Panagrolaimus</taxon>
    </lineage>
</organism>
<sequence length="132" mass="15006">MVLKNGVSGVIKIGPDLYKNVKIDNMKFCDELGQGGFGKVSKGVLGKNVLAVKKIEYKRQKEKDFDMEVNILECSNSPYIINFYGFIKEENKAFICMELMAICLEKLYKNHIKPQEMTFPECILAKITICVV</sequence>
<evidence type="ECO:0000313" key="2">
    <source>
        <dbReference type="WBParaSite" id="PS1159_v2.g14581.t1"/>
    </source>
</evidence>
<name>A0AC35F817_9BILA</name>
<evidence type="ECO:0000313" key="1">
    <source>
        <dbReference type="Proteomes" id="UP000887580"/>
    </source>
</evidence>
<protein>
    <submittedName>
        <fullName evidence="2">Protein kinase domain-containing protein</fullName>
    </submittedName>
</protein>
<proteinExistence type="predicted"/>
<reference evidence="2" key="1">
    <citation type="submission" date="2022-11" db="UniProtKB">
        <authorList>
            <consortium name="WormBaseParasite"/>
        </authorList>
    </citation>
    <scope>IDENTIFICATION</scope>
</reference>
<dbReference type="WBParaSite" id="PS1159_v2.g14581.t1">
    <property type="protein sequence ID" value="PS1159_v2.g14581.t1"/>
    <property type="gene ID" value="PS1159_v2.g14581"/>
</dbReference>
<dbReference type="Proteomes" id="UP000887580">
    <property type="component" value="Unplaced"/>
</dbReference>
<accession>A0AC35F817</accession>